<evidence type="ECO:0000313" key="12">
    <source>
        <dbReference type="Proteomes" id="UP000272560"/>
    </source>
</evidence>
<comment type="cofactor">
    <cofactor evidence="8">
        <name>Zn(2+)</name>
        <dbReference type="ChEBI" id="CHEBI:29105"/>
    </cofactor>
    <text evidence="8">Binds 1 zinc ion per subunit.</text>
</comment>
<feature type="binding site" evidence="8">
    <location>
        <position position="99"/>
    </location>
    <ligand>
        <name>Zn(2+)</name>
        <dbReference type="ChEBI" id="CHEBI:29105"/>
    </ligand>
</feature>
<dbReference type="RefSeq" id="WP_120148301.1">
    <property type="nucleotide sequence ID" value="NZ_QZVT01000003.1"/>
</dbReference>
<dbReference type="GO" id="GO:0005975">
    <property type="term" value="P:carbohydrate metabolic process"/>
    <property type="evidence" value="ECO:0007669"/>
    <property type="project" value="InterPro"/>
</dbReference>
<dbReference type="Proteomes" id="UP000272560">
    <property type="component" value="Unassembled WGS sequence"/>
</dbReference>
<keyword evidence="4 8" id="KW-0479">Metal-binding</keyword>
<dbReference type="InterPro" id="IPR014710">
    <property type="entry name" value="RmlC-like_jellyroll"/>
</dbReference>
<dbReference type="EMBL" id="QZVT01000003">
    <property type="protein sequence ID" value="RJT80955.1"/>
    <property type="molecule type" value="Genomic_DNA"/>
</dbReference>
<evidence type="ECO:0000256" key="1">
    <source>
        <dbReference type="ARBA" id="ARBA00000757"/>
    </source>
</evidence>
<keyword evidence="12" id="KW-1185">Reference proteome</keyword>
<protein>
    <recommendedName>
        <fullName evidence="3">mannose-6-phosphate isomerase</fullName>
        <ecNumber evidence="3">5.3.1.8</ecNumber>
    </recommendedName>
</protein>
<dbReference type="GO" id="GO:0008270">
    <property type="term" value="F:zinc ion binding"/>
    <property type="evidence" value="ECO:0007669"/>
    <property type="project" value="InterPro"/>
</dbReference>
<accession>A0A3A5M9C0</accession>
<dbReference type="GO" id="GO:0004476">
    <property type="term" value="F:mannose-6-phosphate isomerase activity"/>
    <property type="evidence" value="ECO:0007669"/>
    <property type="project" value="UniProtKB-EC"/>
</dbReference>
<sequence>MHLLDNPLRPYAWGSRHAIADLLGREPSGGPEAELWVGAHPDSPSQVVRPDGTRHSLHDLIEQDPRSLLGDDVADRYEGRLPFLLKVLAAGSALSLQVHPSLEQAVAGFDAEEAAGIPQNAPNRNYRDRNHKPELLYALAPFETLCGFRPLPESVGIFSVLASAVEPGSASHELLDAVSALLASGGEDALRPAFTMLLGAPQEIVQDVEHAAARRAVDTVSPAEAAGPVGRDLGTIAELSGQYPGDPGVLVALLLNRVSLRPGEALYLPAGKIHAYLSGLGIEVMASSDNVLRGGLTPKHVDTEELLSTVAFEPHAPRSLAAEYTLLDQELYRPPFDEFQLQRIVLGDPAAGPSGTSADGSDDGRPDSALPAAESMTPAHVPVVQNGPVVVLAVSGPILLDTPNSTLLVPRGGSAFVAASEAPLVVRPAADAHGGTDGPVLAFAVTVGGKTPAL</sequence>
<dbReference type="InterPro" id="IPR046457">
    <property type="entry name" value="PMI_typeI_cat"/>
</dbReference>
<dbReference type="InterPro" id="IPR018050">
    <property type="entry name" value="Pmannose_isomerase-type1_CS"/>
</dbReference>
<reference evidence="11 12" key="1">
    <citation type="submission" date="2018-09" db="EMBL/GenBank/DDBJ databases">
        <title>Novel species of Arthrobacter.</title>
        <authorList>
            <person name="Liu Q."/>
            <person name="Xin Y.-H."/>
        </authorList>
    </citation>
    <scope>NUCLEOTIDE SEQUENCE [LARGE SCALE GENOMIC DNA]</scope>
    <source>
        <strain evidence="11 12">Hz2</strain>
    </source>
</reference>
<keyword evidence="5 8" id="KW-0862">Zinc</keyword>
<feature type="active site" evidence="7">
    <location>
        <position position="293"/>
    </location>
</feature>
<dbReference type="SUPFAM" id="SSF51182">
    <property type="entry name" value="RmlC-like cupins"/>
    <property type="match status" value="1"/>
</dbReference>
<dbReference type="OrthoDB" id="9792649at2"/>
<feature type="domain" description="Phosphomannose isomerase type I catalytic" evidence="10">
    <location>
        <begin position="4"/>
        <end position="151"/>
    </location>
</feature>
<dbReference type="EC" id="5.3.1.8" evidence="3"/>
<evidence type="ECO:0000256" key="7">
    <source>
        <dbReference type="PIRSR" id="PIRSR001480-1"/>
    </source>
</evidence>
<feature type="binding site" evidence="8">
    <location>
        <position position="97"/>
    </location>
    <ligand>
        <name>Zn(2+)</name>
        <dbReference type="ChEBI" id="CHEBI:29105"/>
    </ligand>
</feature>
<dbReference type="PANTHER" id="PTHR10309">
    <property type="entry name" value="MANNOSE-6-PHOSPHATE ISOMERASE"/>
    <property type="match status" value="1"/>
</dbReference>
<comment type="similarity">
    <text evidence="2">Belongs to the mannose-6-phosphate isomerase type 1 family.</text>
</comment>
<proteinExistence type="inferred from homology"/>
<dbReference type="InterPro" id="IPR011051">
    <property type="entry name" value="RmlC_Cupin_sf"/>
</dbReference>
<dbReference type="Gene3D" id="1.10.441.10">
    <property type="entry name" value="Phosphomannose Isomerase, domain 2"/>
    <property type="match status" value="1"/>
</dbReference>
<dbReference type="AlphaFoldDB" id="A0A3A5M9C0"/>
<evidence type="ECO:0000256" key="3">
    <source>
        <dbReference type="ARBA" id="ARBA00011956"/>
    </source>
</evidence>
<keyword evidence="6 11" id="KW-0413">Isomerase</keyword>
<dbReference type="PRINTS" id="PR00714">
    <property type="entry name" value="MAN6PISMRASE"/>
</dbReference>
<evidence type="ECO:0000256" key="6">
    <source>
        <dbReference type="ARBA" id="ARBA00023235"/>
    </source>
</evidence>
<comment type="caution">
    <text evidence="11">The sequence shown here is derived from an EMBL/GenBank/DDBJ whole genome shotgun (WGS) entry which is preliminary data.</text>
</comment>
<feature type="binding site" evidence="8">
    <location>
        <position position="134"/>
    </location>
    <ligand>
        <name>Zn(2+)</name>
        <dbReference type="ChEBI" id="CHEBI:29105"/>
    </ligand>
</feature>
<evidence type="ECO:0000313" key="11">
    <source>
        <dbReference type="EMBL" id="RJT80955.1"/>
    </source>
</evidence>
<evidence type="ECO:0000256" key="8">
    <source>
        <dbReference type="PIRSR" id="PIRSR001480-2"/>
    </source>
</evidence>
<dbReference type="Gene3D" id="2.60.120.10">
    <property type="entry name" value="Jelly Rolls"/>
    <property type="match status" value="2"/>
</dbReference>
<organism evidence="11 12">
    <name type="scientific">Arthrobacter cheniae</name>
    <dbReference type="NCBI Taxonomy" id="1258888"/>
    <lineage>
        <taxon>Bacteria</taxon>
        <taxon>Bacillati</taxon>
        <taxon>Actinomycetota</taxon>
        <taxon>Actinomycetes</taxon>
        <taxon>Micrococcales</taxon>
        <taxon>Micrococcaceae</taxon>
        <taxon>Arthrobacter</taxon>
    </lineage>
</organism>
<gene>
    <name evidence="11" type="primary">manA</name>
    <name evidence="11" type="ORF">D6T63_07090</name>
</gene>
<dbReference type="InterPro" id="IPR001250">
    <property type="entry name" value="Man6P_Isoase-1"/>
</dbReference>
<evidence type="ECO:0000256" key="5">
    <source>
        <dbReference type="ARBA" id="ARBA00022833"/>
    </source>
</evidence>
<comment type="catalytic activity">
    <reaction evidence="1">
        <text>D-mannose 6-phosphate = D-fructose 6-phosphate</text>
        <dbReference type="Rhea" id="RHEA:12356"/>
        <dbReference type="ChEBI" id="CHEBI:58735"/>
        <dbReference type="ChEBI" id="CHEBI:61527"/>
        <dbReference type="EC" id="5.3.1.8"/>
    </reaction>
</comment>
<evidence type="ECO:0000256" key="2">
    <source>
        <dbReference type="ARBA" id="ARBA00010772"/>
    </source>
</evidence>
<dbReference type="NCBIfam" id="TIGR00218">
    <property type="entry name" value="manA"/>
    <property type="match status" value="1"/>
</dbReference>
<dbReference type="PIRSF" id="PIRSF001480">
    <property type="entry name" value="Mannose-6-phosphate_isomerase"/>
    <property type="match status" value="1"/>
</dbReference>
<evidence type="ECO:0000256" key="9">
    <source>
        <dbReference type="SAM" id="MobiDB-lite"/>
    </source>
</evidence>
<dbReference type="PROSITE" id="PS00965">
    <property type="entry name" value="PMI_I_1"/>
    <property type="match status" value="1"/>
</dbReference>
<name>A0A3A5M9C0_9MICC</name>
<evidence type="ECO:0000256" key="4">
    <source>
        <dbReference type="ARBA" id="ARBA00022723"/>
    </source>
</evidence>
<evidence type="ECO:0000259" key="10">
    <source>
        <dbReference type="Pfam" id="PF20511"/>
    </source>
</evidence>
<dbReference type="InterPro" id="IPR016305">
    <property type="entry name" value="Mannose-6-P_Isomerase"/>
</dbReference>
<dbReference type="PANTHER" id="PTHR10309:SF0">
    <property type="entry name" value="MANNOSE-6-PHOSPHATE ISOMERASE"/>
    <property type="match status" value="1"/>
</dbReference>
<dbReference type="CDD" id="cd07011">
    <property type="entry name" value="cupin_PMI_type_I_N"/>
    <property type="match status" value="1"/>
</dbReference>
<feature type="binding site" evidence="8">
    <location>
        <position position="274"/>
    </location>
    <ligand>
        <name>Zn(2+)</name>
        <dbReference type="ChEBI" id="CHEBI:29105"/>
    </ligand>
</feature>
<feature type="region of interest" description="Disordered" evidence="9">
    <location>
        <begin position="350"/>
        <end position="372"/>
    </location>
</feature>
<dbReference type="GO" id="GO:0009298">
    <property type="term" value="P:GDP-mannose biosynthetic process"/>
    <property type="evidence" value="ECO:0007669"/>
    <property type="project" value="InterPro"/>
</dbReference>
<dbReference type="Pfam" id="PF20511">
    <property type="entry name" value="PMI_typeI_cat"/>
    <property type="match status" value="1"/>
</dbReference>
<dbReference type="GO" id="GO:0005829">
    <property type="term" value="C:cytosol"/>
    <property type="evidence" value="ECO:0007669"/>
    <property type="project" value="TreeGrafter"/>
</dbReference>